<evidence type="ECO:0000313" key="3">
    <source>
        <dbReference type="Proteomes" id="UP000198642"/>
    </source>
</evidence>
<dbReference type="Pfam" id="PF13443">
    <property type="entry name" value="HTH_26"/>
    <property type="match status" value="1"/>
</dbReference>
<dbReference type="AlphaFoldDB" id="A0A1I0X3D6"/>
<keyword evidence="3" id="KW-1185">Reference proteome</keyword>
<accession>A0A1I0X3D6</accession>
<proteinExistence type="predicted"/>
<dbReference type="SUPFAM" id="SSF47413">
    <property type="entry name" value="lambda repressor-like DNA-binding domains"/>
    <property type="match status" value="1"/>
</dbReference>
<dbReference type="Proteomes" id="UP000198642">
    <property type="component" value="Unassembled WGS sequence"/>
</dbReference>
<name>A0A1I0X3D6_9BACI</name>
<gene>
    <name evidence="2" type="ORF">SAMN04488072_104122</name>
</gene>
<sequence length="76" mass="8373">MAIVINIDVMLAKLKMSLTELSELVGITMANLSILKNGKAKAIRLSTLDAICEALDCQPGDLLEYRNEDGSIYDWD</sequence>
<feature type="domain" description="HTH cro/C1-type" evidence="1">
    <location>
        <begin position="13"/>
        <end position="62"/>
    </location>
</feature>
<dbReference type="PANTHER" id="PTHR37301">
    <property type="entry name" value="DNA-BINDING PROTEIN-RELATED"/>
    <property type="match status" value="1"/>
</dbReference>
<dbReference type="STRING" id="237679.SAMN04488072_104122"/>
<dbReference type="OrthoDB" id="9805309at2"/>
<dbReference type="InterPro" id="IPR001387">
    <property type="entry name" value="Cro/C1-type_HTH"/>
</dbReference>
<protein>
    <submittedName>
        <fullName evidence="2">Putative transcriptional regulator</fullName>
    </submittedName>
</protein>
<dbReference type="PROSITE" id="PS50943">
    <property type="entry name" value="HTH_CROC1"/>
    <property type="match status" value="1"/>
</dbReference>
<dbReference type="InterPro" id="IPR010982">
    <property type="entry name" value="Lambda_DNA-bd_dom_sf"/>
</dbReference>
<dbReference type="SMART" id="SM00530">
    <property type="entry name" value="HTH_XRE"/>
    <property type="match status" value="1"/>
</dbReference>
<dbReference type="GO" id="GO:0003677">
    <property type="term" value="F:DNA binding"/>
    <property type="evidence" value="ECO:0007669"/>
    <property type="project" value="InterPro"/>
</dbReference>
<dbReference type="Gene3D" id="1.10.260.40">
    <property type="entry name" value="lambda repressor-like DNA-binding domains"/>
    <property type="match status" value="1"/>
</dbReference>
<evidence type="ECO:0000259" key="1">
    <source>
        <dbReference type="PROSITE" id="PS50943"/>
    </source>
</evidence>
<organism evidence="2 3">
    <name type="scientific">Lentibacillus halodurans</name>
    <dbReference type="NCBI Taxonomy" id="237679"/>
    <lineage>
        <taxon>Bacteria</taxon>
        <taxon>Bacillati</taxon>
        <taxon>Bacillota</taxon>
        <taxon>Bacilli</taxon>
        <taxon>Bacillales</taxon>
        <taxon>Bacillaceae</taxon>
        <taxon>Lentibacillus</taxon>
    </lineage>
</organism>
<dbReference type="EMBL" id="FOJW01000004">
    <property type="protein sequence ID" value="SFA95431.1"/>
    <property type="molecule type" value="Genomic_DNA"/>
</dbReference>
<dbReference type="CDD" id="cd00093">
    <property type="entry name" value="HTH_XRE"/>
    <property type="match status" value="1"/>
</dbReference>
<dbReference type="PANTHER" id="PTHR37301:SF1">
    <property type="entry name" value="DNA-BINDING PROTEIN"/>
    <property type="match status" value="1"/>
</dbReference>
<dbReference type="RefSeq" id="WP_090235330.1">
    <property type="nucleotide sequence ID" value="NZ_FOJW01000004.1"/>
</dbReference>
<evidence type="ECO:0000313" key="2">
    <source>
        <dbReference type="EMBL" id="SFA95431.1"/>
    </source>
</evidence>
<reference evidence="2 3" key="1">
    <citation type="submission" date="2016-10" db="EMBL/GenBank/DDBJ databases">
        <authorList>
            <person name="de Groot N.N."/>
        </authorList>
    </citation>
    <scope>NUCLEOTIDE SEQUENCE [LARGE SCALE GENOMIC DNA]</scope>
    <source>
        <strain evidence="2 3">CGMCC 1.3702</strain>
    </source>
</reference>